<dbReference type="SUPFAM" id="SSF49785">
    <property type="entry name" value="Galactose-binding domain-like"/>
    <property type="match status" value="1"/>
</dbReference>
<evidence type="ECO:0000256" key="4">
    <source>
        <dbReference type="ARBA" id="ARBA00023295"/>
    </source>
</evidence>
<dbReference type="Pfam" id="PF04616">
    <property type="entry name" value="Glyco_hydro_43"/>
    <property type="match status" value="1"/>
</dbReference>
<gene>
    <name evidence="5" type="ORF">BN138_114</name>
</gene>
<dbReference type="SUPFAM" id="SSF75005">
    <property type="entry name" value="Arabinanase/levansucrase/invertase"/>
    <property type="match status" value="1"/>
</dbReference>
<dbReference type="SMR" id="S0DG39"/>
<protein>
    <submittedName>
        <fullName evidence="5">Glycoside hydrolase family 43 protein</fullName>
    </submittedName>
</protein>
<reference evidence="5" key="2">
    <citation type="journal article" date="2013" name="Biotechnol. Biofuels">
        <title>Mining for hemicellulases in the fungus-growing termite Pseudacanthotermes militaris using functional metagenomics.</title>
        <authorList>
            <person name="Bastien G."/>
            <person name="Arnal G."/>
            <person name="Bozonnet S."/>
            <person name="Laguerre S."/>
            <person name="Ferreira F."/>
            <person name="Faure R."/>
            <person name="Henrissat B."/>
            <person name="Lefevre F."/>
            <person name="Robe P."/>
            <person name="Bouchez O."/>
            <person name="Noirot C."/>
            <person name="Dumon C."/>
            <person name="O'Donohue M."/>
        </authorList>
    </citation>
    <scope>NUCLEOTIDE SEQUENCE</scope>
</reference>
<keyword evidence="2 5" id="KW-0378">Hydrolase</keyword>
<dbReference type="PANTHER" id="PTHR43772:SF2">
    <property type="entry name" value="PUTATIVE (AFU_ORTHOLOGUE AFUA_2G04480)-RELATED"/>
    <property type="match status" value="1"/>
</dbReference>
<dbReference type="CDD" id="cd04084">
    <property type="entry name" value="CBM6_xylanase-like"/>
    <property type="match status" value="1"/>
</dbReference>
<evidence type="ECO:0000256" key="2">
    <source>
        <dbReference type="ARBA" id="ARBA00022801"/>
    </source>
</evidence>
<evidence type="ECO:0000256" key="3">
    <source>
        <dbReference type="ARBA" id="ARBA00023277"/>
    </source>
</evidence>
<dbReference type="PANTHER" id="PTHR43772">
    <property type="entry name" value="ENDO-1,4-BETA-XYLANASE"/>
    <property type="match status" value="1"/>
</dbReference>
<dbReference type="AlphaFoldDB" id="S0DG39"/>
<dbReference type="Gene3D" id="2.115.10.20">
    <property type="entry name" value="Glycosyl hydrolase domain, family 43"/>
    <property type="match status" value="1"/>
</dbReference>
<dbReference type="GO" id="GO:0004553">
    <property type="term" value="F:hydrolase activity, hydrolyzing O-glycosyl compounds"/>
    <property type="evidence" value="ECO:0007669"/>
    <property type="project" value="InterPro"/>
</dbReference>
<keyword evidence="4" id="KW-0326">Glycosidase</keyword>
<dbReference type="InterPro" id="IPR023296">
    <property type="entry name" value="Glyco_hydro_beta-prop_sf"/>
</dbReference>
<dbReference type="EMBL" id="HF548275">
    <property type="protein sequence ID" value="CCO20926.1"/>
    <property type="molecule type" value="Genomic_DNA"/>
</dbReference>
<comment type="similarity">
    <text evidence="1">Belongs to the glycosyl hydrolase 43 family.</text>
</comment>
<sequence>MKQITNPYLPLYEYVPDGEPHVFDGRLYIYGSHDLAGGTRYCQGDYVTWSAPVDDLKSWRYEGVIYRKDQDPLNPDGNMEMWAPDVTRGPDGRYYLYYCLSFYPAVGVAVSDSPAGPFQFHGHVKYPAHIQGGKTLAEFMPFDPAVLTDADGRVYLYYGFSPVKEMALPSPEELQAAGQSFFDDEVFEKLRSIQFSEGCMTAELEPDMLTVKDTPKMCVPGGKLAVGTPFEGHGYFEAPSIRKVGEKYYLLYSSQLSHELCYAVSDQPMEGYAYGGTIVSNGDVGLDGRAAPVYTLGNNHGGIVQAGGDWYVFYHRQTHGTEFSRQGCAEKITIKPDGSIPQVEITSCGLNGGPLAAGGSYSAAIACHLTDGTTLREIDYSDPVMKTQIQITEEARDGGEDKNLHYIRQIGGGAVVGYKYFDFQGVMALDLTVRGDAGGRLAVALDAGMKQAVGGADLALNGGGWQTVRIPVTVPNGVHALYFGYTGEGRLEFSDFAFVTA</sequence>
<name>S0DG39_9ZZZZ</name>
<keyword evidence="3" id="KW-0119">Carbohydrate metabolism</keyword>
<proteinExistence type="inferred from homology"/>
<dbReference type="InterPro" id="IPR052176">
    <property type="entry name" value="Glycosyl_Hydrlase_43_Enz"/>
</dbReference>
<reference evidence="5" key="1">
    <citation type="submission" date="2012-10" db="EMBL/GenBank/DDBJ databases">
        <authorList>
            <person name="Sandrine L."/>
        </authorList>
    </citation>
    <scope>NUCLEOTIDE SEQUENCE</scope>
</reference>
<dbReference type="InterPro" id="IPR008979">
    <property type="entry name" value="Galactose-bd-like_sf"/>
</dbReference>
<accession>S0DG39</accession>
<evidence type="ECO:0000256" key="1">
    <source>
        <dbReference type="ARBA" id="ARBA00009865"/>
    </source>
</evidence>
<dbReference type="InterPro" id="IPR006710">
    <property type="entry name" value="Glyco_hydro_43"/>
</dbReference>
<dbReference type="CDD" id="cd18620">
    <property type="entry name" value="GH43_XylA-like"/>
    <property type="match status" value="1"/>
</dbReference>
<organism evidence="5">
    <name type="scientific">termite gut metagenome</name>
    <dbReference type="NCBI Taxonomy" id="433724"/>
    <lineage>
        <taxon>unclassified sequences</taxon>
        <taxon>metagenomes</taxon>
        <taxon>organismal metagenomes</taxon>
    </lineage>
</organism>
<dbReference type="Gene3D" id="2.60.120.260">
    <property type="entry name" value="Galactose-binding domain-like"/>
    <property type="match status" value="1"/>
</dbReference>
<dbReference type="GO" id="GO:0005975">
    <property type="term" value="P:carbohydrate metabolic process"/>
    <property type="evidence" value="ECO:0007669"/>
    <property type="project" value="InterPro"/>
</dbReference>
<evidence type="ECO:0000313" key="5">
    <source>
        <dbReference type="EMBL" id="CCO20926.1"/>
    </source>
</evidence>